<feature type="site" description="Interaction with substrate tRNA" evidence="6">
    <location>
        <position position="143"/>
    </location>
</feature>
<evidence type="ECO:0000256" key="5">
    <source>
        <dbReference type="ARBA" id="ARBA00022840"/>
    </source>
</evidence>
<accession>A0A1F7HHH1</accession>
<dbReference type="AlphaFoldDB" id="A0A1F7HHH1"/>
<comment type="function">
    <text evidence="1 6">Catalyzes the transfer of a dimethylallyl group onto the adenine at position 37 in tRNAs that read codons beginning with uridine, leading to the formation of N6-(dimethylallyl)adenosine (i(6)A).</text>
</comment>
<evidence type="ECO:0000256" key="2">
    <source>
        <dbReference type="ARBA" id="ARBA00005842"/>
    </source>
</evidence>
<dbReference type="HAMAP" id="MF_00185">
    <property type="entry name" value="IPP_trans"/>
    <property type="match status" value="1"/>
</dbReference>
<keyword evidence="6" id="KW-0819">tRNA processing</keyword>
<name>A0A1F7HHH1_9BACT</name>
<comment type="similarity">
    <text evidence="2 6">Belongs to the IPP transferase family.</text>
</comment>
<comment type="caution">
    <text evidence="7">The sequence shown here is derived from an EMBL/GenBank/DDBJ whole genome shotgun (WGS) entry which is preliminary data.</text>
</comment>
<comment type="catalytic activity">
    <reaction evidence="6">
        <text>adenosine(37) in tRNA + dimethylallyl diphosphate = N(6)-dimethylallyladenosine(37) in tRNA + diphosphate</text>
        <dbReference type="Rhea" id="RHEA:26482"/>
        <dbReference type="Rhea" id="RHEA-COMP:10162"/>
        <dbReference type="Rhea" id="RHEA-COMP:10375"/>
        <dbReference type="ChEBI" id="CHEBI:33019"/>
        <dbReference type="ChEBI" id="CHEBI:57623"/>
        <dbReference type="ChEBI" id="CHEBI:74411"/>
        <dbReference type="ChEBI" id="CHEBI:74415"/>
        <dbReference type="EC" id="2.5.1.75"/>
    </reaction>
</comment>
<dbReference type="EMBL" id="MFZT01000032">
    <property type="protein sequence ID" value="OGK30212.1"/>
    <property type="molecule type" value="Genomic_DNA"/>
</dbReference>
<dbReference type="PANTHER" id="PTHR11088">
    <property type="entry name" value="TRNA DIMETHYLALLYLTRANSFERASE"/>
    <property type="match status" value="1"/>
</dbReference>
<reference evidence="7 8" key="1">
    <citation type="journal article" date="2016" name="Nat. Commun.">
        <title>Thousands of microbial genomes shed light on interconnected biogeochemical processes in an aquifer system.</title>
        <authorList>
            <person name="Anantharaman K."/>
            <person name="Brown C.T."/>
            <person name="Hug L.A."/>
            <person name="Sharon I."/>
            <person name="Castelle C.J."/>
            <person name="Probst A.J."/>
            <person name="Thomas B.C."/>
            <person name="Singh A."/>
            <person name="Wilkins M.J."/>
            <person name="Karaoz U."/>
            <person name="Brodie E.L."/>
            <person name="Williams K.H."/>
            <person name="Hubbard S.S."/>
            <person name="Banfield J.F."/>
        </authorList>
    </citation>
    <scope>NUCLEOTIDE SEQUENCE [LARGE SCALE GENOMIC DNA]</scope>
</reference>
<dbReference type="GO" id="GO:0006400">
    <property type="term" value="P:tRNA modification"/>
    <property type="evidence" value="ECO:0007669"/>
    <property type="project" value="TreeGrafter"/>
</dbReference>
<keyword evidence="6" id="KW-0460">Magnesium</keyword>
<organism evidence="7 8">
    <name type="scientific">Candidatus Roizmanbacteria bacterium RIFCSPHIGHO2_02_FULL_43_11</name>
    <dbReference type="NCBI Taxonomy" id="1802043"/>
    <lineage>
        <taxon>Bacteria</taxon>
        <taxon>Candidatus Roizmaniibacteriota</taxon>
    </lineage>
</organism>
<feature type="binding site" evidence="6">
    <location>
        <begin position="9"/>
        <end position="16"/>
    </location>
    <ligand>
        <name>ATP</name>
        <dbReference type="ChEBI" id="CHEBI:30616"/>
    </ligand>
</feature>
<dbReference type="SUPFAM" id="SSF52540">
    <property type="entry name" value="P-loop containing nucleoside triphosphate hydrolases"/>
    <property type="match status" value="1"/>
</dbReference>
<keyword evidence="3 6" id="KW-0808">Transferase</keyword>
<feature type="site" description="Interaction with substrate tRNA" evidence="6">
    <location>
        <position position="121"/>
    </location>
</feature>
<dbReference type="InterPro" id="IPR039657">
    <property type="entry name" value="Dimethylallyltransferase"/>
</dbReference>
<dbReference type="Pfam" id="PF01745">
    <property type="entry name" value="IPT"/>
    <property type="match status" value="1"/>
</dbReference>
<evidence type="ECO:0000256" key="6">
    <source>
        <dbReference type="HAMAP-Rule" id="MF_00185"/>
    </source>
</evidence>
<dbReference type="Gene3D" id="1.10.287.890">
    <property type="entry name" value="Crystal structure of tRNA isopentenylpyrophosphate transferase (bh2366) domain"/>
    <property type="match status" value="1"/>
</dbReference>
<comment type="cofactor">
    <cofactor evidence="6">
        <name>Mg(2+)</name>
        <dbReference type="ChEBI" id="CHEBI:18420"/>
    </cofactor>
</comment>
<dbReference type="Gene3D" id="3.40.50.300">
    <property type="entry name" value="P-loop containing nucleotide triphosphate hydrolases"/>
    <property type="match status" value="1"/>
</dbReference>
<keyword evidence="4 6" id="KW-0547">Nucleotide-binding</keyword>
<evidence type="ECO:0000313" key="7">
    <source>
        <dbReference type="EMBL" id="OGK30212.1"/>
    </source>
</evidence>
<comment type="caution">
    <text evidence="6">Lacks conserved residue(s) required for the propagation of feature annotation.</text>
</comment>
<evidence type="ECO:0000256" key="3">
    <source>
        <dbReference type="ARBA" id="ARBA00022679"/>
    </source>
</evidence>
<sequence>MYSCEVIIGQTATGKTRRALSRAMQTGADVITIDSRQVYTHLNIVTGKDTGDAPFTDIAEISNSGHRLNIGHYLLNGVRVWGYDIVDPHVHFSSHDFRIYFQYIMENTINKDTVPIVVGGTYLYVKHLIYGLDSTTASNWKLRTSLKNASLGKLQQMLQTVDSQTFVSLNDSDRKNPHRLIRKIEIAQFQLKKHPGMVGMQSSLNTAPLIQPTSIIALAHASTKTLEQAITTRVDERLKNGAVQETRWLLEHGYTYIDPGLQALGYLPLISYIEGHQTLEEARTLWITSEVQYARRQLTFMKKEQTSIIKVGSSPYDDASF</sequence>
<comment type="subunit">
    <text evidence="6">Monomer.</text>
</comment>
<dbReference type="Proteomes" id="UP000178098">
    <property type="component" value="Unassembled WGS sequence"/>
</dbReference>
<dbReference type="Pfam" id="PF01715">
    <property type="entry name" value="IPPT"/>
    <property type="match status" value="1"/>
</dbReference>
<dbReference type="InterPro" id="IPR027417">
    <property type="entry name" value="P-loop_NTPase"/>
</dbReference>
<dbReference type="GO" id="GO:0005524">
    <property type="term" value="F:ATP binding"/>
    <property type="evidence" value="ECO:0007669"/>
    <property type="project" value="UniProtKB-UniRule"/>
</dbReference>
<dbReference type="PANTHER" id="PTHR11088:SF89">
    <property type="entry name" value="TRNA DIMETHYLALLYLTRANSFERASE"/>
    <property type="match status" value="1"/>
</dbReference>
<evidence type="ECO:0000256" key="1">
    <source>
        <dbReference type="ARBA" id="ARBA00003213"/>
    </source>
</evidence>
<feature type="binding site" evidence="6">
    <location>
        <begin position="11"/>
        <end position="16"/>
    </location>
    <ligand>
        <name>substrate</name>
    </ligand>
</feature>
<evidence type="ECO:0000256" key="4">
    <source>
        <dbReference type="ARBA" id="ARBA00022741"/>
    </source>
</evidence>
<dbReference type="GO" id="GO:0052381">
    <property type="term" value="F:tRNA dimethylallyltransferase activity"/>
    <property type="evidence" value="ECO:0007669"/>
    <property type="project" value="UniProtKB-UniRule"/>
</dbReference>
<proteinExistence type="inferred from homology"/>
<protein>
    <recommendedName>
        <fullName evidence="6">tRNA dimethylallyltransferase</fullName>
        <ecNumber evidence="6">2.5.1.75</ecNumber>
    </recommendedName>
    <alternativeName>
        <fullName evidence="6">Dimethylallyl diphosphate:tRNA dimethylallyltransferase</fullName>
        <shortName evidence="6">DMAPP:tRNA dimethylallyltransferase</shortName>
        <shortName evidence="6">DMATase</shortName>
    </alternativeName>
    <alternativeName>
        <fullName evidence="6">Isopentenyl-diphosphate:tRNA isopentenyltransferase</fullName>
        <shortName evidence="6">IPP transferase</shortName>
        <shortName evidence="6">IPPT</shortName>
        <shortName evidence="6">IPTase</shortName>
    </alternativeName>
</protein>
<dbReference type="EC" id="2.5.1.75" evidence="6"/>
<feature type="region of interest" description="Interaction with substrate tRNA" evidence="6">
    <location>
        <begin position="34"/>
        <end position="37"/>
    </location>
</feature>
<gene>
    <name evidence="6" type="primary">miaA</name>
    <name evidence="7" type="ORF">A3D08_02525</name>
</gene>
<dbReference type="InterPro" id="IPR018022">
    <property type="entry name" value="IPT"/>
</dbReference>
<evidence type="ECO:0000313" key="8">
    <source>
        <dbReference type="Proteomes" id="UP000178098"/>
    </source>
</evidence>
<keyword evidence="5 6" id="KW-0067">ATP-binding</keyword>